<evidence type="ECO:0000313" key="2">
    <source>
        <dbReference type="Proteomes" id="UP001234495"/>
    </source>
</evidence>
<dbReference type="EMBL" id="JAUSUD010000001">
    <property type="protein sequence ID" value="MDQ0228893.1"/>
    <property type="molecule type" value="Genomic_DNA"/>
</dbReference>
<proteinExistence type="predicted"/>
<dbReference type="Pfam" id="PF10720">
    <property type="entry name" value="DUF2515"/>
    <property type="match status" value="1"/>
</dbReference>
<comment type="caution">
    <text evidence="1">The sequence shown here is derived from an EMBL/GenBank/DDBJ whole genome shotgun (WGS) entry which is preliminary data.</text>
</comment>
<accession>A0ABT9Z9G0</accession>
<dbReference type="Proteomes" id="UP001234495">
    <property type="component" value="Unassembled WGS sequence"/>
</dbReference>
<evidence type="ECO:0008006" key="3">
    <source>
        <dbReference type="Google" id="ProtNLM"/>
    </source>
</evidence>
<keyword evidence="2" id="KW-1185">Reference proteome</keyword>
<name>A0ABT9Z9G0_9BACI</name>
<protein>
    <recommendedName>
        <fullName evidence="3">DUF2515 domain-containing protein</fullName>
    </recommendedName>
</protein>
<dbReference type="InterPro" id="IPR019658">
    <property type="entry name" value="DUF2515"/>
</dbReference>
<reference evidence="1 2" key="1">
    <citation type="submission" date="2023-07" db="EMBL/GenBank/DDBJ databases">
        <title>Genomic Encyclopedia of Type Strains, Phase IV (KMG-IV): sequencing the most valuable type-strain genomes for metagenomic binning, comparative biology and taxonomic classification.</title>
        <authorList>
            <person name="Goeker M."/>
        </authorList>
    </citation>
    <scope>NUCLEOTIDE SEQUENCE [LARGE SCALE GENOMIC DNA]</scope>
    <source>
        <strain evidence="1 2">DSM 29005</strain>
    </source>
</reference>
<organism evidence="1 2">
    <name type="scientific">Metabacillus malikii</name>
    <dbReference type="NCBI Taxonomy" id="1504265"/>
    <lineage>
        <taxon>Bacteria</taxon>
        <taxon>Bacillati</taxon>
        <taxon>Bacillota</taxon>
        <taxon>Bacilli</taxon>
        <taxon>Bacillales</taxon>
        <taxon>Bacillaceae</taxon>
        <taxon>Metabacillus</taxon>
    </lineage>
</organism>
<gene>
    <name evidence="1" type="ORF">J2S19_000143</name>
</gene>
<sequence length="369" mass="43655">MIHKMLPCFKTWSKTTNHITIIHETELNELLKRIHQSQGSSSSSPLLITNKEREMINWIRYETNFHNKNNISRTNAYLDFFQKHPEVHWSFLAHMVSRNGGYNMTDLKGDMIRQFISSRLKHKLFHLLERANALIFHDAYPQLLLYELSKSDNTSYFYLAPRFQISRFMPPVWEYFLISNNSPLLTLALITNEQQYVESHLMNSFKKESNLFSSLPFILQEKLGLTHVIFPYKRYQFLRKFSLAGLEIHRFPSVHERIITGKKLYSILFSKLYYRSCLQYAFEQTHTASRKDYWPHQFSNNSDAKEIYSPTLQEAWPDLQHTFDSTTDWFTNTKIIDGFEKGITVNSADITKNVKRDIKMISSLHSLID</sequence>
<dbReference type="RefSeq" id="WP_307335661.1">
    <property type="nucleotide sequence ID" value="NZ_JAUSUD010000001.1"/>
</dbReference>
<evidence type="ECO:0000313" key="1">
    <source>
        <dbReference type="EMBL" id="MDQ0228893.1"/>
    </source>
</evidence>